<dbReference type="Proteomes" id="UP000295008">
    <property type="component" value="Unassembled WGS sequence"/>
</dbReference>
<proteinExistence type="predicted"/>
<dbReference type="GO" id="GO:0005829">
    <property type="term" value="C:cytosol"/>
    <property type="evidence" value="ECO:0007669"/>
    <property type="project" value="TreeGrafter"/>
</dbReference>
<dbReference type="InterPro" id="IPR011008">
    <property type="entry name" value="Dimeric_a/b-barrel"/>
</dbReference>
<evidence type="ECO:0000313" key="5">
    <source>
        <dbReference type="EMBL" id="TCL64756.1"/>
    </source>
</evidence>
<evidence type="ECO:0000313" key="6">
    <source>
        <dbReference type="Proteomes" id="UP000295008"/>
    </source>
</evidence>
<keyword evidence="2" id="KW-0238">DNA-binding</keyword>
<evidence type="ECO:0000256" key="2">
    <source>
        <dbReference type="ARBA" id="ARBA00023125"/>
    </source>
</evidence>
<dbReference type="InterPro" id="IPR019885">
    <property type="entry name" value="Tscrpt_reg_HTH_AsnC-type_CS"/>
</dbReference>
<dbReference type="GO" id="GO:0043565">
    <property type="term" value="F:sequence-specific DNA binding"/>
    <property type="evidence" value="ECO:0007669"/>
    <property type="project" value="InterPro"/>
</dbReference>
<dbReference type="PANTHER" id="PTHR30154">
    <property type="entry name" value="LEUCINE-RESPONSIVE REGULATORY PROTEIN"/>
    <property type="match status" value="1"/>
</dbReference>
<protein>
    <submittedName>
        <fullName evidence="5">Lrp/AsnC family leucine-responsive transcriptional regulator</fullName>
    </submittedName>
</protein>
<dbReference type="SMART" id="SM00344">
    <property type="entry name" value="HTH_ASNC"/>
    <property type="match status" value="1"/>
</dbReference>
<dbReference type="Gene3D" id="1.10.10.10">
    <property type="entry name" value="Winged helix-like DNA-binding domain superfamily/Winged helix DNA-binding domain"/>
    <property type="match status" value="1"/>
</dbReference>
<organism evidence="5 6">
    <name type="scientific">Hydrogenispora ethanolica</name>
    <dbReference type="NCBI Taxonomy" id="1082276"/>
    <lineage>
        <taxon>Bacteria</taxon>
        <taxon>Bacillati</taxon>
        <taxon>Bacillota</taxon>
        <taxon>Hydrogenispora</taxon>
    </lineage>
</organism>
<dbReference type="SUPFAM" id="SSF46785">
    <property type="entry name" value="Winged helix' DNA-binding domain"/>
    <property type="match status" value="1"/>
</dbReference>
<reference evidence="5 6" key="1">
    <citation type="submission" date="2019-03" db="EMBL/GenBank/DDBJ databases">
        <title>Genomic Encyclopedia of Type Strains, Phase IV (KMG-IV): sequencing the most valuable type-strain genomes for metagenomic binning, comparative biology and taxonomic classification.</title>
        <authorList>
            <person name="Goeker M."/>
        </authorList>
    </citation>
    <scope>NUCLEOTIDE SEQUENCE [LARGE SCALE GENOMIC DNA]</scope>
    <source>
        <strain evidence="5 6">LX-B</strain>
    </source>
</reference>
<dbReference type="PRINTS" id="PR00033">
    <property type="entry name" value="HTHASNC"/>
</dbReference>
<dbReference type="Pfam" id="PF13412">
    <property type="entry name" value="HTH_24"/>
    <property type="match status" value="1"/>
</dbReference>
<dbReference type="PROSITE" id="PS00519">
    <property type="entry name" value="HTH_ASNC_1"/>
    <property type="match status" value="1"/>
</dbReference>
<dbReference type="InterPro" id="IPR000485">
    <property type="entry name" value="AsnC-type_HTH_dom"/>
</dbReference>
<dbReference type="InterPro" id="IPR036388">
    <property type="entry name" value="WH-like_DNA-bd_sf"/>
</dbReference>
<dbReference type="RefSeq" id="WP_132015081.1">
    <property type="nucleotide sequence ID" value="NZ_SLUN01000018.1"/>
</dbReference>
<name>A0A4R1RFQ7_HYDET</name>
<dbReference type="InterPro" id="IPR019888">
    <property type="entry name" value="Tscrpt_reg_AsnC-like"/>
</dbReference>
<dbReference type="PANTHER" id="PTHR30154:SF53">
    <property type="entry name" value="HTH-TYPE TRANSCRIPTIONAL REGULATOR LRPC"/>
    <property type="match status" value="1"/>
</dbReference>
<keyword evidence="3" id="KW-0804">Transcription</keyword>
<evidence type="ECO:0000256" key="3">
    <source>
        <dbReference type="ARBA" id="ARBA00023163"/>
    </source>
</evidence>
<evidence type="ECO:0000259" key="4">
    <source>
        <dbReference type="PROSITE" id="PS50956"/>
    </source>
</evidence>
<dbReference type="Pfam" id="PF01037">
    <property type="entry name" value="AsnC_trans_reg"/>
    <property type="match status" value="1"/>
</dbReference>
<dbReference type="InterPro" id="IPR036390">
    <property type="entry name" value="WH_DNA-bd_sf"/>
</dbReference>
<dbReference type="InterPro" id="IPR019887">
    <property type="entry name" value="Tscrpt_reg_AsnC/Lrp_C"/>
</dbReference>
<comment type="caution">
    <text evidence="5">The sequence shown here is derived from an EMBL/GenBank/DDBJ whole genome shotgun (WGS) entry which is preliminary data.</text>
</comment>
<sequence>MNAIDLKVIDQLMKQARTTWAELGAILGLTAPAAAERVRRLEEKGVIKGYAAVVDPEAVGCLVTAFVAVTLDHPSARSPFLEKMAHLPQVQECHHVAGDFDYLLKIRCASLRQLEGLISEQLKETRGVVRSKTTVVLSTVKETSAVPLAGSGCGDE</sequence>
<keyword evidence="6" id="KW-1185">Reference proteome</keyword>
<accession>A0A4R1RFQ7</accession>
<dbReference type="AlphaFoldDB" id="A0A4R1RFQ7"/>
<evidence type="ECO:0000256" key="1">
    <source>
        <dbReference type="ARBA" id="ARBA00023015"/>
    </source>
</evidence>
<dbReference type="PROSITE" id="PS50956">
    <property type="entry name" value="HTH_ASNC_2"/>
    <property type="match status" value="1"/>
</dbReference>
<dbReference type="SUPFAM" id="SSF54909">
    <property type="entry name" value="Dimeric alpha+beta barrel"/>
    <property type="match status" value="1"/>
</dbReference>
<gene>
    <name evidence="5" type="ORF">EDC14_101855</name>
</gene>
<dbReference type="Gene3D" id="3.30.70.920">
    <property type="match status" value="1"/>
</dbReference>
<dbReference type="GO" id="GO:0043200">
    <property type="term" value="P:response to amino acid"/>
    <property type="evidence" value="ECO:0007669"/>
    <property type="project" value="TreeGrafter"/>
</dbReference>
<keyword evidence="1" id="KW-0805">Transcription regulation</keyword>
<dbReference type="OrthoDB" id="34294at2"/>
<feature type="domain" description="HTH asnC-type" evidence="4">
    <location>
        <begin position="1"/>
        <end position="62"/>
    </location>
</feature>
<dbReference type="EMBL" id="SLUN01000018">
    <property type="protein sequence ID" value="TCL64756.1"/>
    <property type="molecule type" value="Genomic_DNA"/>
</dbReference>